<dbReference type="Pfam" id="PF01129">
    <property type="entry name" value="ART"/>
    <property type="match status" value="1"/>
</dbReference>
<evidence type="ECO:0000256" key="3">
    <source>
        <dbReference type="ARBA" id="ARBA00022679"/>
    </source>
</evidence>
<reference evidence="12" key="1">
    <citation type="journal article" date="2011" name="Brief. Bioinform.">
        <title>Phylogenetic-based propagation of functional annotations within the Gene Ontology consortium.</title>
        <authorList>
            <person name="Gaudet P."/>
            <person name="Livstone M.S."/>
            <person name="Lewis S.E."/>
            <person name="Thomas P.D."/>
        </authorList>
    </citation>
    <scope>NUCLEOTIDE SEQUENCE</scope>
</reference>
<feature type="chain" id="PRO_5035035433" description="NAD(P)(+)--arginine ADP-ribosyltransferase" evidence="10 12">
    <location>
        <begin position="24"/>
        <end position="270"/>
    </location>
</feature>
<proteinExistence type="inferred from homology"/>
<evidence type="ECO:0000256" key="6">
    <source>
        <dbReference type="ARBA" id="ARBA00022857"/>
    </source>
</evidence>
<dbReference type="FunFam" id="3.90.176.10:FF:000001">
    <property type="entry name" value="NAD(P)(+)--arginine ADP-ribosyltransferase"/>
    <property type="match status" value="1"/>
</dbReference>
<dbReference type="GO" id="GO:0106274">
    <property type="term" value="F:NAD+-protein-arginine ADP-ribosyltransferase activity"/>
    <property type="evidence" value="ECO:0007669"/>
    <property type="project" value="UniProtKB-EC"/>
</dbReference>
<dbReference type="ZFIN" id="ZDB-GENE-130530-1000">
    <property type="gene designation" value="zmp:0000000997"/>
</dbReference>
<evidence type="ECO:0000256" key="4">
    <source>
        <dbReference type="ARBA" id="ARBA00022695"/>
    </source>
</evidence>
<organism evidence="11 12">
    <name type="scientific">Danio rerio</name>
    <name type="common">Zebrafish</name>
    <name type="synonym">Brachydanio rerio</name>
    <dbReference type="NCBI Taxonomy" id="7955"/>
    <lineage>
        <taxon>Eukaryota</taxon>
        <taxon>Metazoa</taxon>
        <taxon>Chordata</taxon>
        <taxon>Craniata</taxon>
        <taxon>Vertebrata</taxon>
        <taxon>Euteleostomi</taxon>
        <taxon>Actinopterygii</taxon>
        <taxon>Neopterygii</taxon>
        <taxon>Teleostei</taxon>
        <taxon>Ostariophysi</taxon>
        <taxon>Cypriniformes</taxon>
        <taxon>Danionidae</taxon>
        <taxon>Danioninae</taxon>
        <taxon>Danio</taxon>
    </lineage>
</organism>
<comment type="similarity">
    <text evidence="1 10">Belongs to the Arg-specific ADP-ribosyltransferase family.</text>
</comment>
<keyword evidence="4" id="KW-0548">Nucleotidyltransferase</keyword>
<dbReference type="Gene3D" id="3.90.176.10">
    <property type="entry name" value="Toxin ADP-ribosyltransferase, Chain A, domain 1"/>
    <property type="match status" value="1"/>
</dbReference>
<evidence type="ECO:0000256" key="9">
    <source>
        <dbReference type="ARBA" id="ARBA00047597"/>
    </source>
</evidence>
<reference evidence="12" key="2">
    <citation type="submission" date="2025-08" db="UniProtKB">
        <authorList>
            <consortium name="RefSeq"/>
        </authorList>
    </citation>
    <scope>IDENTIFICATION</scope>
</reference>
<dbReference type="GO" id="GO:0016779">
    <property type="term" value="F:nucleotidyltransferase activity"/>
    <property type="evidence" value="ECO:0007669"/>
    <property type="project" value="UniProtKB-KW"/>
</dbReference>
<dbReference type="FunCoup" id="A0A8M1P3J5">
    <property type="interactions" value="1881"/>
</dbReference>
<keyword evidence="5 10" id="KW-0732">Signal</keyword>
<evidence type="ECO:0000256" key="8">
    <source>
        <dbReference type="ARBA" id="ARBA00023157"/>
    </source>
</evidence>
<name>A0A8M1P3J5_DANRE</name>
<keyword evidence="6 10" id="KW-0521">NADP</keyword>
<dbReference type="RefSeq" id="NP_001315027.1">
    <property type="nucleotide sequence ID" value="NM_001328098.1"/>
</dbReference>
<keyword evidence="11" id="KW-1185">Reference proteome</keyword>
<evidence type="ECO:0000256" key="5">
    <source>
        <dbReference type="ARBA" id="ARBA00022729"/>
    </source>
</evidence>
<keyword evidence="2 10" id="KW-0328">Glycosyltransferase</keyword>
<dbReference type="PANTHER" id="PTHR10339:SF27">
    <property type="entry name" value="NAD(P)(+)--ARGININE ADP-RIBOSYLTRANSFERASE"/>
    <property type="match status" value="1"/>
</dbReference>
<dbReference type="PRINTS" id="PR00970">
    <property type="entry name" value="RIBTRNSFRASE"/>
</dbReference>
<dbReference type="AlphaFoldDB" id="A0A8M1P3J5"/>
<evidence type="ECO:0000256" key="10">
    <source>
        <dbReference type="RuleBase" id="RU361228"/>
    </source>
</evidence>
<comment type="catalytic activity">
    <reaction evidence="9 10">
        <text>L-arginyl-[protein] + NAD(+) = N(omega)-(ADP-D-ribosyl)-L-arginyl-[protein] + nicotinamide + H(+)</text>
        <dbReference type="Rhea" id="RHEA:19149"/>
        <dbReference type="Rhea" id="RHEA-COMP:10532"/>
        <dbReference type="Rhea" id="RHEA-COMP:15087"/>
        <dbReference type="ChEBI" id="CHEBI:15378"/>
        <dbReference type="ChEBI" id="CHEBI:17154"/>
        <dbReference type="ChEBI" id="CHEBI:29965"/>
        <dbReference type="ChEBI" id="CHEBI:57540"/>
        <dbReference type="ChEBI" id="CHEBI:142554"/>
        <dbReference type="EC" id="2.4.2.31"/>
    </reaction>
</comment>
<protein>
    <recommendedName>
        <fullName evidence="10">NAD(P)(+)--arginine ADP-ribosyltransferase</fullName>
        <ecNumber evidence="10">2.4.2.31</ecNumber>
    </recommendedName>
    <alternativeName>
        <fullName evidence="10">Mono(ADP-ribosyl)transferase</fullName>
    </alternativeName>
</protein>
<dbReference type="GO" id="GO:0003950">
    <property type="term" value="F:NAD+ poly-ADP-ribosyltransferase activity"/>
    <property type="evidence" value="ECO:0000318"/>
    <property type="project" value="GO_Central"/>
</dbReference>
<keyword evidence="3 10" id="KW-0808">Transferase</keyword>
<dbReference type="Proteomes" id="UP000000437">
    <property type="component" value="Chromosome 3"/>
</dbReference>
<dbReference type="PANTHER" id="PTHR10339">
    <property type="entry name" value="ADP-RIBOSYLTRANSFERASE"/>
    <property type="match status" value="1"/>
</dbReference>
<dbReference type="SUPFAM" id="SSF56399">
    <property type="entry name" value="ADP-ribosylation"/>
    <property type="match status" value="1"/>
</dbReference>
<dbReference type="PROSITE" id="PS51996">
    <property type="entry name" value="TR_MART"/>
    <property type="match status" value="1"/>
</dbReference>
<dbReference type="CTD" id="100535828"/>
<evidence type="ECO:0000256" key="2">
    <source>
        <dbReference type="ARBA" id="ARBA00022676"/>
    </source>
</evidence>
<dbReference type="GeneID" id="100535828"/>
<evidence type="ECO:0000313" key="13">
    <source>
        <dbReference type="ZFIN" id="ZDB-GENE-130530-1000"/>
    </source>
</evidence>
<keyword evidence="7 10" id="KW-0520">NAD</keyword>
<evidence type="ECO:0000256" key="1">
    <source>
        <dbReference type="ARBA" id="ARBA00009558"/>
    </source>
</evidence>
<dbReference type="InterPro" id="IPR000768">
    <property type="entry name" value="ART"/>
</dbReference>
<evidence type="ECO:0000256" key="7">
    <source>
        <dbReference type="ARBA" id="ARBA00023027"/>
    </source>
</evidence>
<dbReference type="EC" id="2.4.2.31" evidence="10"/>
<accession>A0A8M1P3J5</accession>
<gene>
    <name evidence="12 13" type="primary">zmp:0000000997</name>
</gene>
<evidence type="ECO:0000313" key="11">
    <source>
        <dbReference type="Proteomes" id="UP000000437"/>
    </source>
</evidence>
<dbReference type="KEGG" id="dre:100535828"/>
<evidence type="ECO:0000313" key="12">
    <source>
        <dbReference type="RefSeq" id="NP_001315027.1"/>
    </source>
</evidence>
<dbReference type="InterPro" id="IPR050999">
    <property type="entry name" value="ADP-ribosyltransferase_ARG"/>
</dbReference>
<dbReference type="OrthoDB" id="423533at2759"/>
<feature type="signal peptide" evidence="10 12">
    <location>
        <begin position="1"/>
        <end position="23"/>
    </location>
</feature>
<sequence precursor="true">MLVIIEALLLILAALEQDHTAAAVDRIISLDMAPNSVDDQYKGCRDKMANLVKTEYLKKEMSNSEKFRRAWKKGEDFVKDQVDSLTRNNLIAIYVYSDASVYDDFNSNTRSDKIEYKKKKYKWYSFHFLLTEAVQVLKKTQKKCFSTFRGTKIEFNKNVLNKKVRFGSFVSSSLDRKIASYFGNKSCFEIKTCKGAEVTKYSKLPHEKEVLIPPYEVFKVTAVSIRKNTNKKNLWCDTVFTLKSSGEKSDLDCALFMKSNKTVAKYNVIH</sequence>
<dbReference type="AGR" id="ZFIN:ZDB-GENE-130530-1000"/>
<keyword evidence="8" id="KW-1015">Disulfide bond</keyword>